<dbReference type="InterPro" id="IPR001789">
    <property type="entry name" value="Sig_transdc_resp-reg_receiver"/>
</dbReference>
<proteinExistence type="predicted"/>
<dbReference type="CDD" id="cd17574">
    <property type="entry name" value="REC_OmpR"/>
    <property type="match status" value="1"/>
</dbReference>
<evidence type="ECO:0000259" key="3">
    <source>
        <dbReference type="PROSITE" id="PS50110"/>
    </source>
</evidence>
<reference evidence="4 5" key="1">
    <citation type="submission" date="2024-04" db="EMBL/GenBank/DDBJ databases">
        <title>Dissimilatory iodate-reducing microorganisms contribute to the enrichment of iodine in groundwater.</title>
        <authorList>
            <person name="Jiang Z."/>
        </authorList>
    </citation>
    <scope>NUCLEOTIDE SEQUENCE [LARGE SCALE GENOMIC DNA]</scope>
    <source>
        <strain evidence="4 5">NCP973</strain>
    </source>
</reference>
<keyword evidence="5" id="KW-1185">Reference proteome</keyword>
<organism evidence="4 5">
    <name type="scientific">Azonexus hydrophilus</name>
    <dbReference type="NCBI Taxonomy" id="418702"/>
    <lineage>
        <taxon>Bacteria</taxon>
        <taxon>Pseudomonadati</taxon>
        <taxon>Pseudomonadota</taxon>
        <taxon>Betaproteobacteria</taxon>
        <taxon>Rhodocyclales</taxon>
        <taxon>Azonexaceae</taxon>
        <taxon>Azonexus</taxon>
    </lineage>
</organism>
<name>A0ABZ2XED1_9RHOO</name>
<feature type="modified residue" description="4-aspartylphosphate" evidence="2">
    <location>
        <position position="58"/>
    </location>
</feature>
<sequence length="128" mass="13906">MSLSASTPRILIVDDESDLRFLIRLALDPLGAEIRELEHALDALTEIRSFKPDLVILDIMLPGGIDGLQLCQAIKLDPLTAATKVFLLTAKGQVADIEAGERAGADQYIVKPFSPLALLEAVQNCCRH</sequence>
<protein>
    <submittedName>
        <fullName evidence="4">Response regulator</fullName>
    </submittedName>
</protein>
<dbReference type="Gene3D" id="3.40.50.2300">
    <property type="match status" value="1"/>
</dbReference>
<dbReference type="PROSITE" id="PS50110">
    <property type="entry name" value="RESPONSE_REGULATORY"/>
    <property type="match status" value="1"/>
</dbReference>
<evidence type="ECO:0000313" key="4">
    <source>
        <dbReference type="EMBL" id="WZJ20533.1"/>
    </source>
</evidence>
<dbReference type="EMBL" id="CP151406">
    <property type="protein sequence ID" value="WZJ20533.1"/>
    <property type="molecule type" value="Genomic_DNA"/>
</dbReference>
<gene>
    <name evidence="4" type="ORF">AADV58_11265</name>
</gene>
<feature type="domain" description="Response regulatory" evidence="3">
    <location>
        <begin position="9"/>
        <end position="126"/>
    </location>
</feature>
<dbReference type="InterPro" id="IPR011006">
    <property type="entry name" value="CheY-like_superfamily"/>
</dbReference>
<dbReference type="InterPro" id="IPR050595">
    <property type="entry name" value="Bact_response_regulator"/>
</dbReference>
<evidence type="ECO:0000256" key="1">
    <source>
        <dbReference type="ARBA" id="ARBA00022553"/>
    </source>
</evidence>
<dbReference type="RefSeq" id="WP_341743210.1">
    <property type="nucleotide sequence ID" value="NZ_CP151406.1"/>
</dbReference>
<dbReference type="SMART" id="SM00448">
    <property type="entry name" value="REC"/>
    <property type="match status" value="1"/>
</dbReference>
<dbReference type="Proteomes" id="UP001479520">
    <property type="component" value="Chromosome"/>
</dbReference>
<evidence type="ECO:0000313" key="5">
    <source>
        <dbReference type="Proteomes" id="UP001479520"/>
    </source>
</evidence>
<dbReference type="Pfam" id="PF00072">
    <property type="entry name" value="Response_reg"/>
    <property type="match status" value="1"/>
</dbReference>
<accession>A0ABZ2XED1</accession>
<dbReference type="PANTHER" id="PTHR44591:SF3">
    <property type="entry name" value="RESPONSE REGULATORY DOMAIN-CONTAINING PROTEIN"/>
    <property type="match status" value="1"/>
</dbReference>
<evidence type="ECO:0000256" key="2">
    <source>
        <dbReference type="PROSITE-ProRule" id="PRU00169"/>
    </source>
</evidence>
<keyword evidence="1 2" id="KW-0597">Phosphoprotein</keyword>
<dbReference type="SUPFAM" id="SSF52172">
    <property type="entry name" value="CheY-like"/>
    <property type="match status" value="1"/>
</dbReference>
<dbReference type="PANTHER" id="PTHR44591">
    <property type="entry name" value="STRESS RESPONSE REGULATOR PROTEIN 1"/>
    <property type="match status" value="1"/>
</dbReference>